<comment type="caution">
    <text evidence="1">The sequence shown here is derived from an EMBL/GenBank/DDBJ whole genome shotgun (WGS) entry which is preliminary data.</text>
</comment>
<dbReference type="Proteomes" id="UP000828390">
    <property type="component" value="Unassembled WGS sequence"/>
</dbReference>
<evidence type="ECO:0000313" key="2">
    <source>
        <dbReference type="Proteomes" id="UP000828390"/>
    </source>
</evidence>
<proteinExistence type="predicted"/>
<dbReference type="AlphaFoldDB" id="A0A9D4INR6"/>
<organism evidence="1 2">
    <name type="scientific">Dreissena polymorpha</name>
    <name type="common">Zebra mussel</name>
    <name type="synonym">Mytilus polymorpha</name>
    <dbReference type="NCBI Taxonomy" id="45954"/>
    <lineage>
        <taxon>Eukaryota</taxon>
        <taxon>Metazoa</taxon>
        <taxon>Spiralia</taxon>
        <taxon>Lophotrochozoa</taxon>
        <taxon>Mollusca</taxon>
        <taxon>Bivalvia</taxon>
        <taxon>Autobranchia</taxon>
        <taxon>Heteroconchia</taxon>
        <taxon>Euheterodonta</taxon>
        <taxon>Imparidentia</taxon>
        <taxon>Neoheterodontei</taxon>
        <taxon>Myida</taxon>
        <taxon>Dreissenoidea</taxon>
        <taxon>Dreissenidae</taxon>
        <taxon>Dreissena</taxon>
    </lineage>
</organism>
<sequence length="75" mass="8018">MPWHGHIFLIQSFNIEDDGSQSAPLLLSTQTCALSDLVNGTGGNISYCDNSDGSTVLKATGLMSRTMQRAEIIST</sequence>
<dbReference type="EMBL" id="JAIWYP010000008">
    <property type="protein sequence ID" value="KAH3782511.1"/>
    <property type="molecule type" value="Genomic_DNA"/>
</dbReference>
<keyword evidence="2" id="KW-1185">Reference proteome</keyword>
<reference evidence="1" key="1">
    <citation type="journal article" date="2019" name="bioRxiv">
        <title>The Genome of the Zebra Mussel, Dreissena polymorpha: A Resource for Invasive Species Research.</title>
        <authorList>
            <person name="McCartney M.A."/>
            <person name="Auch B."/>
            <person name="Kono T."/>
            <person name="Mallez S."/>
            <person name="Zhang Y."/>
            <person name="Obille A."/>
            <person name="Becker A."/>
            <person name="Abrahante J.E."/>
            <person name="Garbe J."/>
            <person name="Badalamenti J.P."/>
            <person name="Herman A."/>
            <person name="Mangelson H."/>
            <person name="Liachko I."/>
            <person name="Sullivan S."/>
            <person name="Sone E.D."/>
            <person name="Koren S."/>
            <person name="Silverstein K.A.T."/>
            <person name="Beckman K.B."/>
            <person name="Gohl D.M."/>
        </authorList>
    </citation>
    <scope>NUCLEOTIDE SEQUENCE</scope>
    <source>
        <strain evidence="1">Duluth1</strain>
        <tissue evidence="1">Whole animal</tissue>
    </source>
</reference>
<evidence type="ECO:0000313" key="1">
    <source>
        <dbReference type="EMBL" id="KAH3782511.1"/>
    </source>
</evidence>
<accession>A0A9D4INR6</accession>
<gene>
    <name evidence="1" type="ORF">DPMN_160428</name>
</gene>
<reference evidence="1" key="2">
    <citation type="submission" date="2020-11" db="EMBL/GenBank/DDBJ databases">
        <authorList>
            <person name="McCartney M.A."/>
            <person name="Auch B."/>
            <person name="Kono T."/>
            <person name="Mallez S."/>
            <person name="Becker A."/>
            <person name="Gohl D.M."/>
            <person name="Silverstein K.A.T."/>
            <person name="Koren S."/>
            <person name="Bechman K.B."/>
            <person name="Herman A."/>
            <person name="Abrahante J.E."/>
            <person name="Garbe J."/>
        </authorList>
    </citation>
    <scope>NUCLEOTIDE SEQUENCE</scope>
    <source>
        <strain evidence="1">Duluth1</strain>
        <tissue evidence="1">Whole animal</tissue>
    </source>
</reference>
<name>A0A9D4INR6_DREPO</name>
<protein>
    <submittedName>
        <fullName evidence="1">Uncharacterized protein</fullName>
    </submittedName>
</protein>